<comment type="caution">
    <text evidence="2">The sequence shown here is derived from an EMBL/GenBank/DDBJ whole genome shotgun (WGS) entry which is preliminary data.</text>
</comment>
<keyword evidence="3" id="KW-1185">Reference proteome</keyword>
<reference evidence="2" key="1">
    <citation type="submission" date="2020-06" db="EMBL/GenBank/DDBJ databases">
        <title>Legume-microbial interactions unlock mineral nutrients during tropical forest succession.</title>
        <authorList>
            <person name="Epihov D.Z."/>
        </authorList>
    </citation>
    <scope>NUCLEOTIDE SEQUENCE [LARGE SCALE GENOMIC DNA]</scope>
    <source>
        <strain evidence="2">Pan2503</strain>
    </source>
</reference>
<evidence type="ECO:0000313" key="2">
    <source>
        <dbReference type="EMBL" id="MBA0087569.1"/>
    </source>
</evidence>
<feature type="compositionally biased region" description="Polar residues" evidence="1">
    <location>
        <begin position="178"/>
        <end position="199"/>
    </location>
</feature>
<feature type="compositionally biased region" description="Low complexity" evidence="1">
    <location>
        <begin position="269"/>
        <end position="280"/>
    </location>
</feature>
<sequence length="300" mass="31641">MMAARRGFARRKAGQQGYALLLVIFVATMLLVFATMAAPNIKTEGQREKEKEMIWRGRQYVRAVKLYYRKMGRFPTSLEDLTKPKVGSLRFLRQAYKDPMNTQDGSWRLIYVGPAGQLIGSLKPRPTNLQFGQIRGMGTPAAALAGPGAPNSGFGTVIAQVAGQVGGLNPQGPAGTPPANSGSPPATTGNPVSADQGTDTPADGDAPIPSDDAPTIMGGNIIGVGSKINRKSVIVYDHAKNYRLFEFIWDPSKDMLGVGQQTGAGLGQPIGQPIGQPAAGQQGGSPGAPPPQNPQNPQQQ</sequence>
<evidence type="ECO:0000256" key="1">
    <source>
        <dbReference type="SAM" id="MobiDB-lite"/>
    </source>
</evidence>
<feature type="region of interest" description="Disordered" evidence="1">
    <location>
        <begin position="260"/>
        <end position="300"/>
    </location>
</feature>
<evidence type="ECO:0008006" key="4">
    <source>
        <dbReference type="Google" id="ProtNLM"/>
    </source>
</evidence>
<gene>
    <name evidence="2" type="ORF">HRJ53_21500</name>
</gene>
<name>A0A7V8SYY3_9BACT</name>
<dbReference type="AlphaFoldDB" id="A0A7V8SYY3"/>
<dbReference type="Proteomes" id="UP000567293">
    <property type="component" value="Unassembled WGS sequence"/>
</dbReference>
<accession>A0A7V8SYY3</accession>
<proteinExistence type="predicted"/>
<protein>
    <recommendedName>
        <fullName evidence="4">Type II secretion system protein</fullName>
    </recommendedName>
</protein>
<dbReference type="EMBL" id="JACDQQ010002069">
    <property type="protein sequence ID" value="MBA0087569.1"/>
    <property type="molecule type" value="Genomic_DNA"/>
</dbReference>
<organism evidence="2 3">
    <name type="scientific">Candidatus Acidiferrum panamense</name>
    <dbReference type="NCBI Taxonomy" id="2741543"/>
    <lineage>
        <taxon>Bacteria</taxon>
        <taxon>Pseudomonadati</taxon>
        <taxon>Acidobacteriota</taxon>
        <taxon>Terriglobia</taxon>
        <taxon>Candidatus Acidiferrales</taxon>
        <taxon>Candidatus Acidiferrum</taxon>
    </lineage>
</organism>
<feature type="region of interest" description="Disordered" evidence="1">
    <location>
        <begin position="165"/>
        <end position="214"/>
    </location>
</feature>
<evidence type="ECO:0000313" key="3">
    <source>
        <dbReference type="Proteomes" id="UP000567293"/>
    </source>
</evidence>